<evidence type="ECO:0000313" key="2">
    <source>
        <dbReference type="EMBL" id="KAL2276240.1"/>
    </source>
</evidence>
<dbReference type="EMBL" id="JBAWTH010000120">
    <property type="protein sequence ID" value="KAL2276240.1"/>
    <property type="molecule type" value="Genomic_DNA"/>
</dbReference>
<accession>A0ABR4E1E0</accession>
<dbReference type="Proteomes" id="UP001600888">
    <property type="component" value="Unassembled WGS sequence"/>
</dbReference>
<comment type="caution">
    <text evidence="2">The sequence shown here is derived from an EMBL/GenBank/DDBJ whole genome shotgun (WGS) entry which is preliminary data.</text>
</comment>
<organism evidence="2 3">
    <name type="scientific">Diaporthe vaccinii</name>
    <dbReference type="NCBI Taxonomy" id="105482"/>
    <lineage>
        <taxon>Eukaryota</taxon>
        <taxon>Fungi</taxon>
        <taxon>Dikarya</taxon>
        <taxon>Ascomycota</taxon>
        <taxon>Pezizomycotina</taxon>
        <taxon>Sordariomycetes</taxon>
        <taxon>Sordariomycetidae</taxon>
        <taxon>Diaporthales</taxon>
        <taxon>Diaporthaceae</taxon>
        <taxon>Diaporthe</taxon>
        <taxon>Diaporthe eres species complex</taxon>
    </lineage>
</organism>
<sequence>MAVEQLYTGNIYNRQILLSFLSNNMAHERAQSYSPTNSVFSVHKAIIGDIKSQNIPTGTPSHSTATPVAVSPAEQGSHTSIPGGAAAVSDTGEGSRDGDLTEPADQLPLTCDVCHRDGTHNTGRCTLVTSEKHGDTNTDPFCNCSCSRAQDRHGRRTHGLQRSRDSGAPRVQIVCAKLAAHWEQRQLELLFRKFVVERRRMAPLLVYTNDFCFIRLAIAYSYAFYGGEMPEELEGIWPYTKGEAIRHKNQLRQFYEIGMENMPAGELENLTMADIRARYDVRGGIPPQYRYQT</sequence>
<evidence type="ECO:0000313" key="3">
    <source>
        <dbReference type="Proteomes" id="UP001600888"/>
    </source>
</evidence>
<reference evidence="2 3" key="1">
    <citation type="submission" date="2024-03" db="EMBL/GenBank/DDBJ databases">
        <title>A high-quality draft genome sequence of Diaporthe vaccinii, a causative agent of upright dieback and viscid rot disease in cranberry plants.</title>
        <authorList>
            <person name="Sarrasin M."/>
            <person name="Lang B.F."/>
            <person name="Burger G."/>
        </authorList>
    </citation>
    <scope>NUCLEOTIDE SEQUENCE [LARGE SCALE GENOMIC DNA]</scope>
    <source>
        <strain evidence="2 3">IS7</strain>
    </source>
</reference>
<feature type="compositionally biased region" description="Polar residues" evidence="1">
    <location>
        <begin position="52"/>
        <end position="66"/>
    </location>
</feature>
<protein>
    <submittedName>
        <fullName evidence="2">Uncharacterized protein</fullName>
    </submittedName>
</protein>
<name>A0ABR4E1E0_9PEZI</name>
<evidence type="ECO:0000256" key="1">
    <source>
        <dbReference type="SAM" id="MobiDB-lite"/>
    </source>
</evidence>
<proteinExistence type="predicted"/>
<gene>
    <name evidence="2" type="ORF">FJTKL_01289</name>
</gene>
<keyword evidence="3" id="KW-1185">Reference proteome</keyword>
<feature type="region of interest" description="Disordered" evidence="1">
    <location>
        <begin position="52"/>
        <end position="104"/>
    </location>
</feature>